<dbReference type="Proteomes" id="UP000294547">
    <property type="component" value="Unassembled WGS sequence"/>
</dbReference>
<dbReference type="EMBL" id="SNXY01000007">
    <property type="protein sequence ID" value="TDP85614.1"/>
    <property type="molecule type" value="Genomic_DNA"/>
</dbReference>
<name>A0A4R6RH69_9HYPH</name>
<evidence type="ECO:0000256" key="1">
    <source>
        <dbReference type="SAM" id="MobiDB-lite"/>
    </source>
</evidence>
<comment type="caution">
    <text evidence="2">The sequence shown here is derived from an EMBL/GenBank/DDBJ whole genome shotgun (WGS) entry which is preliminary data.</text>
</comment>
<keyword evidence="3" id="KW-1185">Reference proteome</keyword>
<reference evidence="2 3" key="1">
    <citation type="submission" date="2019-03" db="EMBL/GenBank/DDBJ databases">
        <title>Genomic Encyclopedia of Type Strains, Phase IV (KMG-IV): sequencing the most valuable type-strain genomes for metagenomic binning, comparative biology and taxonomic classification.</title>
        <authorList>
            <person name="Goeker M."/>
        </authorList>
    </citation>
    <scope>NUCLEOTIDE SEQUENCE [LARGE SCALE GENOMIC DNA]</scope>
    <source>
        <strain evidence="2 3">DSM 102969</strain>
    </source>
</reference>
<dbReference type="AlphaFoldDB" id="A0A4R6RH69"/>
<gene>
    <name evidence="2" type="ORF">EDD54_2469</name>
</gene>
<proteinExistence type="predicted"/>
<protein>
    <submittedName>
        <fullName evidence="2">Uncharacterized protein</fullName>
    </submittedName>
</protein>
<sequence>MEIEDFETIHYARELAREKGWEHVMETIRNALREEAAGLPPVASAPRTPTARFGRA</sequence>
<evidence type="ECO:0000313" key="2">
    <source>
        <dbReference type="EMBL" id="TDP85614.1"/>
    </source>
</evidence>
<feature type="region of interest" description="Disordered" evidence="1">
    <location>
        <begin position="36"/>
        <end position="56"/>
    </location>
</feature>
<accession>A0A4R6RH69</accession>
<evidence type="ECO:0000313" key="3">
    <source>
        <dbReference type="Proteomes" id="UP000294547"/>
    </source>
</evidence>
<dbReference type="RefSeq" id="WP_165644936.1">
    <property type="nucleotide sequence ID" value="NZ_BSPM01000004.1"/>
</dbReference>
<organism evidence="2 3">
    <name type="scientific">Oharaeibacter diazotrophicus</name>
    <dbReference type="NCBI Taxonomy" id="1920512"/>
    <lineage>
        <taxon>Bacteria</taxon>
        <taxon>Pseudomonadati</taxon>
        <taxon>Pseudomonadota</taxon>
        <taxon>Alphaproteobacteria</taxon>
        <taxon>Hyphomicrobiales</taxon>
        <taxon>Pleomorphomonadaceae</taxon>
        <taxon>Oharaeibacter</taxon>
    </lineage>
</organism>